<dbReference type="STRING" id="1176198.SAMN05444716_10125"/>
<protein>
    <submittedName>
        <fullName evidence="4">DNA-binding transcriptional regulator, MerR family</fullName>
    </submittedName>
</protein>
<reference evidence="5" key="1">
    <citation type="submission" date="2016-10" db="EMBL/GenBank/DDBJ databases">
        <authorList>
            <person name="Varghese N."/>
            <person name="Submissions S."/>
        </authorList>
    </citation>
    <scope>NUCLEOTIDE SEQUENCE [LARGE SCALE GENOMIC DNA]</scope>
    <source>
        <strain evidence="5">CGMCC 4.7047</strain>
    </source>
</reference>
<sequence length="137" mass="15188">MEAVRIGELARRTGVSVRALRYYEEQRLLTSERSSGGQRHYPESAEDRVLLIQQLYAAGLSSRVILDLLPCVVSGKADPGVLDRLAAERRRIDEQITSLIRTRERMDQVIGYATTSATTGHACPRPGRSQDPVPARG</sequence>
<dbReference type="EMBL" id="FPAB01000001">
    <property type="protein sequence ID" value="SFS31236.1"/>
    <property type="molecule type" value="Genomic_DNA"/>
</dbReference>
<evidence type="ECO:0000256" key="1">
    <source>
        <dbReference type="ARBA" id="ARBA00023125"/>
    </source>
</evidence>
<name>A0A1I6NT85_9ACTN</name>
<dbReference type="Pfam" id="PF13411">
    <property type="entry name" value="MerR_1"/>
    <property type="match status" value="1"/>
</dbReference>
<evidence type="ECO:0000313" key="5">
    <source>
        <dbReference type="Proteomes" id="UP000198873"/>
    </source>
</evidence>
<dbReference type="InterPro" id="IPR000551">
    <property type="entry name" value="MerR-type_HTH_dom"/>
</dbReference>
<gene>
    <name evidence="4" type="ORF">SAMN05444716_10125</name>
</gene>
<dbReference type="PANTHER" id="PTHR30204:SF97">
    <property type="entry name" value="MERR FAMILY REGULATORY PROTEIN"/>
    <property type="match status" value="1"/>
</dbReference>
<keyword evidence="1 4" id="KW-0238">DNA-binding</keyword>
<dbReference type="PROSITE" id="PS50937">
    <property type="entry name" value="HTH_MERR_2"/>
    <property type="match status" value="1"/>
</dbReference>
<dbReference type="PANTHER" id="PTHR30204">
    <property type="entry name" value="REDOX-CYCLING DRUG-SENSING TRANSCRIPTIONAL ACTIVATOR SOXR"/>
    <property type="match status" value="1"/>
</dbReference>
<dbReference type="GO" id="GO:0003677">
    <property type="term" value="F:DNA binding"/>
    <property type="evidence" value="ECO:0007669"/>
    <property type="project" value="UniProtKB-KW"/>
</dbReference>
<organism evidence="4 5">
    <name type="scientific">Streptomyces harbinensis</name>
    <dbReference type="NCBI Taxonomy" id="1176198"/>
    <lineage>
        <taxon>Bacteria</taxon>
        <taxon>Bacillati</taxon>
        <taxon>Actinomycetota</taxon>
        <taxon>Actinomycetes</taxon>
        <taxon>Kitasatosporales</taxon>
        <taxon>Streptomycetaceae</taxon>
        <taxon>Streptomyces</taxon>
    </lineage>
</organism>
<accession>A0A1I6NT85</accession>
<evidence type="ECO:0000256" key="2">
    <source>
        <dbReference type="SAM" id="MobiDB-lite"/>
    </source>
</evidence>
<feature type="region of interest" description="Disordered" evidence="2">
    <location>
        <begin position="115"/>
        <end position="137"/>
    </location>
</feature>
<dbReference type="CDD" id="cd01282">
    <property type="entry name" value="HTH_MerR-like_sg3"/>
    <property type="match status" value="1"/>
</dbReference>
<dbReference type="AlphaFoldDB" id="A0A1I6NT85"/>
<dbReference type="InterPro" id="IPR047057">
    <property type="entry name" value="MerR_fam"/>
</dbReference>
<dbReference type="PRINTS" id="PR00040">
    <property type="entry name" value="HTHMERR"/>
</dbReference>
<proteinExistence type="predicted"/>
<dbReference type="SUPFAM" id="SSF46955">
    <property type="entry name" value="Putative DNA-binding domain"/>
    <property type="match status" value="1"/>
</dbReference>
<evidence type="ECO:0000313" key="4">
    <source>
        <dbReference type="EMBL" id="SFS31236.1"/>
    </source>
</evidence>
<dbReference type="SMART" id="SM00422">
    <property type="entry name" value="HTH_MERR"/>
    <property type="match status" value="1"/>
</dbReference>
<dbReference type="Proteomes" id="UP000198873">
    <property type="component" value="Unassembled WGS sequence"/>
</dbReference>
<dbReference type="GO" id="GO:0003700">
    <property type="term" value="F:DNA-binding transcription factor activity"/>
    <property type="evidence" value="ECO:0007669"/>
    <property type="project" value="InterPro"/>
</dbReference>
<keyword evidence="5" id="KW-1185">Reference proteome</keyword>
<dbReference type="InterPro" id="IPR009061">
    <property type="entry name" value="DNA-bd_dom_put_sf"/>
</dbReference>
<evidence type="ECO:0000259" key="3">
    <source>
        <dbReference type="PROSITE" id="PS50937"/>
    </source>
</evidence>
<dbReference type="Gene3D" id="1.10.1660.10">
    <property type="match status" value="1"/>
</dbReference>
<feature type="domain" description="HTH merR-type" evidence="3">
    <location>
        <begin position="3"/>
        <end position="71"/>
    </location>
</feature>